<name>A0A9N8Z1X2_9GLOM</name>
<proteinExistence type="predicted"/>
<dbReference type="EMBL" id="CAJVPJ010000047">
    <property type="protein sequence ID" value="CAG8465939.1"/>
    <property type="molecule type" value="Genomic_DNA"/>
</dbReference>
<dbReference type="AlphaFoldDB" id="A0A9N8Z1X2"/>
<evidence type="ECO:0000313" key="2">
    <source>
        <dbReference type="Proteomes" id="UP000789572"/>
    </source>
</evidence>
<comment type="caution">
    <text evidence="1">The sequence shown here is derived from an EMBL/GenBank/DDBJ whole genome shotgun (WGS) entry which is preliminary data.</text>
</comment>
<reference evidence="1" key="1">
    <citation type="submission" date="2021-06" db="EMBL/GenBank/DDBJ databases">
        <authorList>
            <person name="Kallberg Y."/>
            <person name="Tangrot J."/>
            <person name="Rosling A."/>
        </authorList>
    </citation>
    <scope>NUCLEOTIDE SEQUENCE</scope>
    <source>
        <strain evidence="1">IA702</strain>
    </source>
</reference>
<protein>
    <submittedName>
        <fullName evidence="1">2751_t:CDS:1</fullName>
    </submittedName>
</protein>
<gene>
    <name evidence="1" type="ORF">POCULU_LOCUS798</name>
</gene>
<evidence type="ECO:0000313" key="1">
    <source>
        <dbReference type="EMBL" id="CAG8465939.1"/>
    </source>
</evidence>
<sequence length="83" mass="9626">MDLYRGLNLYQLLEKEYPPNFDLGNYLGLISFEAGQSRTIPASTTFENAIPPYSLLNTIYLCKNDRVFEFGYTEFKDAESLRQ</sequence>
<accession>A0A9N8Z1X2</accession>
<keyword evidence="2" id="KW-1185">Reference proteome</keyword>
<dbReference type="Proteomes" id="UP000789572">
    <property type="component" value="Unassembled WGS sequence"/>
</dbReference>
<organism evidence="1 2">
    <name type="scientific">Paraglomus occultum</name>
    <dbReference type="NCBI Taxonomy" id="144539"/>
    <lineage>
        <taxon>Eukaryota</taxon>
        <taxon>Fungi</taxon>
        <taxon>Fungi incertae sedis</taxon>
        <taxon>Mucoromycota</taxon>
        <taxon>Glomeromycotina</taxon>
        <taxon>Glomeromycetes</taxon>
        <taxon>Paraglomerales</taxon>
        <taxon>Paraglomeraceae</taxon>
        <taxon>Paraglomus</taxon>
    </lineage>
</organism>